<proteinExistence type="predicted"/>
<reference evidence="1 2" key="1">
    <citation type="submission" date="2023-07" db="EMBL/GenBank/DDBJ databases">
        <title>Genomic Encyclopedia of Type Strains, Phase IV (KMG-IV): sequencing the most valuable type-strain genomes for metagenomic binning, comparative biology and taxonomic classification.</title>
        <authorList>
            <person name="Goeker M."/>
        </authorList>
    </citation>
    <scope>NUCLEOTIDE SEQUENCE [LARGE SCALE GENOMIC DNA]</scope>
    <source>
        <strain evidence="1 2">DSM 11549</strain>
    </source>
</reference>
<comment type="caution">
    <text evidence="1">The sequence shown here is derived from an EMBL/GenBank/DDBJ whole genome shotgun (WGS) entry which is preliminary data.</text>
</comment>
<evidence type="ECO:0000313" key="1">
    <source>
        <dbReference type="EMBL" id="MDQ0325860.1"/>
    </source>
</evidence>
<dbReference type="Proteomes" id="UP001230253">
    <property type="component" value="Unassembled WGS sequence"/>
</dbReference>
<name>A0ABU0C5R2_9BRAD</name>
<sequence length="135" mass="15176">MERYDCVWEALCATPEEAREMRARSNLMVHLDRFLSPLSDARVQQLLDVSEDRVQALRCGKLQQFSLAELTVLAARTGVSLIEIDGEPAAIQRHPEDGMYHGVFIALAGRPDFYAIERDDIERGGRLSLRAYGVA</sequence>
<keyword evidence="1" id="KW-0238">DNA-binding</keyword>
<dbReference type="GO" id="GO:0003677">
    <property type="term" value="F:DNA binding"/>
    <property type="evidence" value="ECO:0007669"/>
    <property type="project" value="UniProtKB-KW"/>
</dbReference>
<dbReference type="RefSeq" id="WP_307154016.1">
    <property type="nucleotide sequence ID" value="NZ_JAUSUK010000001.1"/>
</dbReference>
<dbReference type="EMBL" id="JAUSUK010000001">
    <property type="protein sequence ID" value="MDQ0325860.1"/>
    <property type="molecule type" value="Genomic_DNA"/>
</dbReference>
<organism evidence="1 2">
    <name type="scientific">Rhodopseudomonas julia</name>
    <dbReference type="NCBI Taxonomy" id="200617"/>
    <lineage>
        <taxon>Bacteria</taxon>
        <taxon>Pseudomonadati</taxon>
        <taxon>Pseudomonadota</taxon>
        <taxon>Alphaproteobacteria</taxon>
        <taxon>Hyphomicrobiales</taxon>
        <taxon>Nitrobacteraceae</taxon>
        <taxon>Rhodopseudomonas</taxon>
    </lineage>
</organism>
<dbReference type="Gene3D" id="1.10.260.40">
    <property type="entry name" value="lambda repressor-like DNA-binding domains"/>
    <property type="match status" value="1"/>
</dbReference>
<dbReference type="InterPro" id="IPR010982">
    <property type="entry name" value="Lambda_DNA-bd_dom_sf"/>
</dbReference>
<evidence type="ECO:0000313" key="2">
    <source>
        <dbReference type="Proteomes" id="UP001230253"/>
    </source>
</evidence>
<gene>
    <name evidence="1" type="ORF">J2R99_001709</name>
</gene>
<accession>A0ABU0C5R2</accession>
<keyword evidence="2" id="KW-1185">Reference proteome</keyword>
<protein>
    <submittedName>
        <fullName evidence="1">XRE-type DNA-binding protein</fullName>
    </submittedName>
</protein>